<dbReference type="EMBL" id="JABXYM010000001">
    <property type="protein sequence ID" value="MCR6095471.1"/>
    <property type="molecule type" value="Genomic_DNA"/>
</dbReference>
<proteinExistence type="predicted"/>
<reference evidence="1" key="1">
    <citation type="submission" date="2020-06" db="EMBL/GenBank/DDBJ databases">
        <title>Insight into the genomes of haloalkaliphilic bacilli from Kenyan soda lakes.</title>
        <authorList>
            <person name="Mwirichia R."/>
            <person name="Villamizar G.C."/>
            <person name="Poehlein A."/>
            <person name="Mugweru J."/>
            <person name="Kipnyargis A."/>
            <person name="Kiplimo D."/>
            <person name="Orwa P."/>
            <person name="Daniel R."/>
        </authorList>
    </citation>
    <scope>NUCLEOTIDE SEQUENCE</scope>
    <source>
        <strain evidence="1">B1096_S55</strain>
    </source>
</reference>
<dbReference type="AlphaFoldDB" id="A0A9Q4AZT4"/>
<dbReference type="Proteomes" id="UP001057753">
    <property type="component" value="Unassembled WGS sequence"/>
</dbReference>
<sequence length="107" mass="12403">MAREELLKDVQTLLYELKETPILKNQTIFRLNETIKELRNMELNPNFTGTIQEIHIFADKVITSSHPNDVVHHHSLNIARWIEEVGLLINGGGKVTIDYEQRKGREV</sequence>
<name>A0A9Q4AZT4_SALAG</name>
<comment type="caution">
    <text evidence="1">The sequence shown here is derived from an EMBL/GenBank/DDBJ whole genome shotgun (WGS) entry which is preliminary data.</text>
</comment>
<evidence type="ECO:0000313" key="2">
    <source>
        <dbReference type="Proteomes" id="UP001057753"/>
    </source>
</evidence>
<protein>
    <submittedName>
        <fullName evidence="1">Uncharacterized protein</fullName>
    </submittedName>
</protein>
<keyword evidence="2" id="KW-1185">Reference proteome</keyword>
<accession>A0A9Q4AZT4</accession>
<organism evidence="1 2">
    <name type="scientific">Salipaludibacillus agaradhaerens</name>
    <name type="common">Bacillus agaradhaerens</name>
    <dbReference type="NCBI Taxonomy" id="76935"/>
    <lineage>
        <taxon>Bacteria</taxon>
        <taxon>Bacillati</taxon>
        <taxon>Bacillota</taxon>
        <taxon>Bacilli</taxon>
        <taxon>Bacillales</taxon>
        <taxon>Bacillaceae</taxon>
    </lineage>
</organism>
<evidence type="ECO:0000313" key="1">
    <source>
        <dbReference type="EMBL" id="MCR6095471.1"/>
    </source>
</evidence>
<dbReference type="RefSeq" id="WP_257820248.1">
    <property type="nucleotide sequence ID" value="NZ_JABXYM010000001.1"/>
</dbReference>
<gene>
    <name evidence="1" type="ORF">HXA33_02855</name>
</gene>